<dbReference type="Proteomes" id="UP000029096">
    <property type="component" value="Unassembled WGS sequence"/>
</dbReference>
<dbReference type="Pfam" id="PF13274">
    <property type="entry name" value="SocA_Panacea"/>
    <property type="match status" value="1"/>
</dbReference>
<name>A0A086ZE06_9BIFI</name>
<accession>A0A086ZE06</accession>
<sequence length="149" mass="16734">MAAIIDVAKYILECRGRETTMKLEKLAFYSQAYSLASCGKPLFEADFQAWANGPVAPELFKEHRGFFSITSDEISGNSDNLTLEEKKQIDYIVTEFGKLTGNELSQKTHSEKPWVEARGSLSPTARSQKIISKESIRSFYSQNPKTLSL</sequence>
<dbReference type="InterPro" id="IPR025272">
    <property type="entry name" value="SocA_Panacea"/>
</dbReference>
<keyword evidence="3" id="KW-1185">Reference proteome</keyword>
<dbReference type="RefSeq" id="WP_033522596.1">
    <property type="nucleotide sequence ID" value="NZ_JDUS01000022.1"/>
</dbReference>
<dbReference type="AlphaFoldDB" id="A0A086ZE06"/>
<proteinExistence type="predicted"/>
<dbReference type="EMBL" id="JGYP01000005">
    <property type="protein sequence ID" value="KFI44756.1"/>
    <property type="molecule type" value="Genomic_DNA"/>
</dbReference>
<evidence type="ECO:0000313" key="2">
    <source>
        <dbReference type="EMBL" id="KFI44756.1"/>
    </source>
</evidence>
<dbReference type="eggNOG" id="COG3600">
    <property type="taxonomic scope" value="Bacteria"/>
</dbReference>
<evidence type="ECO:0000313" key="3">
    <source>
        <dbReference type="Proteomes" id="UP000029096"/>
    </source>
</evidence>
<feature type="domain" description="Antitoxin SocA-like Panacea" evidence="1">
    <location>
        <begin position="23"/>
        <end position="114"/>
    </location>
</feature>
<gene>
    <name evidence="2" type="ORF">BBOH_1482</name>
</gene>
<protein>
    <submittedName>
        <fullName evidence="2">Putative phage-associated protein</fullName>
    </submittedName>
</protein>
<reference evidence="2 3" key="1">
    <citation type="submission" date="2014-03" db="EMBL/GenBank/DDBJ databases">
        <title>Genomics of Bifidobacteria.</title>
        <authorList>
            <person name="Ventura M."/>
            <person name="Milani C."/>
            <person name="Lugli G.A."/>
        </authorList>
    </citation>
    <scope>NUCLEOTIDE SEQUENCE [LARGE SCALE GENOMIC DNA]</scope>
    <source>
        <strain evidence="2 3">DSM 22767</strain>
    </source>
</reference>
<organism evidence="2 3">
    <name type="scientific">Bifidobacterium bohemicum DSM 22767</name>
    <dbReference type="NCBI Taxonomy" id="1437606"/>
    <lineage>
        <taxon>Bacteria</taxon>
        <taxon>Bacillati</taxon>
        <taxon>Actinomycetota</taxon>
        <taxon>Actinomycetes</taxon>
        <taxon>Bifidobacteriales</taxon>
        <taxon>Bifidobacteriaceae</taxon>
        <taxon>Bifidobacterium</taxon>
    </lineage>
</organism>
<dbReference type="OrthoDB" id="9799173at2"/>
<evidence type="ECO:0000259" key="1">
    <source>
        <dbReference type="Pfam" id="PF13274"/>
    </source>
</evidence>
<comment type="caution">
    <text evidence="2">The sequence shown here is derived from an EMBL/GenBank/DDBJ whole genome shotgun (WGS) entry which is preliminary data.</text>
</comment>